<keyword evidence="8 10" id="KW-0234">DNA repair</keyword>
<keyword evidence="7 10" id="KW-0804">Transcription</keyword>
<dbReference type="SUPFAM" id="SSF50729">
    <property type="entry name" value="PH domain-like"/>
    <property type="match status" value="1"/>
</dbReference>
<dbReference type="GO" id="GO:0006281">
    <property type="term" value="P:DNA repair"/>
    <property type="evidence" value="ECO:0007669"/>
    <property type="project" value="UniProtKB-KW"/>
</dbReference>
<feature type="compositionally biased region" description="Acidic residues" evidence="11">
    <location>
        <begin position="461"/>
        <end position="509"/>
    </location>
</feature>
<evidence type="ECO:0000256" key="2">
    <source>
        <dbReference type="ARBA" id="ARBA00014978"/>
    </source>
</evidence>
<dbReference type="PANTHER" id="PTHR45849:SF1">
    <property type="entry name" value="FACT COMPLEX SUBUNIT SSRP1"/>
    <property type="match status" value="1"/>
</dbReference>
<dbReference type="EMBL" id="LK052901">
    <property type="protein sequence ID" value="CDR44943.1"/>
    <property type="molecule type" value="Genomic_DNA"/>
</dbReference>
<gene>
    <name evidence="13" type="ORF">CYFA0S_16e00320g</name>
</gene>
<dbReference type="PRINTS" id="PR00887">
    <property type="entry name" value="SSRCOGNITION"/>
</dbReference>
<evidence type="ECO:0000256" key="1">
    <source>
        <dbReference type="ARBA" id="ARBA00010060"/>
    </source>
</evidence>
<proteinExistence type="inferred from homology"/>
<dbReference type="PhylomeDB" id="A0A061BDA6"/>
<dbReference type="OrthoDB" id="498543at2759"/>
<feature type="region of interest" description="Disordered" evidence="11">
    <location>
        <begin position="457"/>
        <end position="518"/>
    </location>
</feature>
<dbReference type="InterPro" id="IPR050454">
    <property type="entry name" value="RTT106/SSRP1_HistChap/FACT"/>
</dbReference>
<dbReference type="InterPro" id="IPR013719">
    <property type="entry name" value="RTT106/SPT16-like_middle_dom"/>
</dbReference>
<dbReference type="Pfam" id="PF21103">
    <property type="entry name" value="PH1_SSRP1-like"/>
    <property type="match status" value="1"/>
</dbReference>
<dbReference type="VEuPathDB" id="FungiDB:BON22_1438"/>
<comment type="similarity">
    <text evidence="1 10">Belongs to the SSRP1 family.</text>
</comment>
<dbReference type="InterPro" id="IPR011993">
    <property type="entry name" value="PH-like_dom_sf"/>
</dbReference>
<keyword evidence="3 10" id="KW-0158">Chromosome</keyword>
<dbReference type="Pfam" id="PF17292">
    <property type="entry name" value="POB3_N"/>
    <property type="match status" value="1"/>
</dbReference>
<evidence type="ECO:0000256" key="3">
    <source>
        <dbReference type="ARBA" id="ARBA00022454"/>
    </source>
</evidence>
<evidence type="ECO:0000256" key="11">
    <source>
        <dbReference type="SAM" id="MobiDB-lite"/>
    </source>
</evidence>
<keyword evidence="4 10" id="KW-0235">DNA replication</keyword>
<dbReference type="Pfam" id="PF08512">
    <property type="entry name" value="Rttp106-like_middle"/>
    <property type="match status" value="1"/>
</dbReference>
<evidence type="ECO:0000256" key="8">
    <source>
        <dbReference type="ARBA" id="ARBA00023204"/>
    </source>
</evidence>
<evidence type="ECO:0000256" key="5">
    <source>
        <dbReference type="ARBA" id="ARBA00022763"/>
    </source>
</evidence>
<keyword evidence="6 10" id="KW-0805">Transcription regulation</keyword>
<name>A0A061BDA6_CYBFA</name>
<evidence type="ECO:0000313" key="13">
    <source>
        <dbReference type="EMBL" id="CDR44943.1"/>
    </source>
</evidence>
<dbReference type="GO" id="GO:0031491">
    <property type="term" value="F:nucleosome binding"/>
    <property type="evidence" value="ECO:0007669"/>
    <property type="project" value="TreeGrafter"/>
</dbReference>
<evidence type="ECO:0000256" key="6">
    <source>
        <dbReference type="ARBA" id="ARBA00023015"/>
    </source>
</evidence>
<dbReference type="Pfam" id="PF03531">
    <property type="entry name" value="SSrecog"/>
    <property type="match status" value="1"/>
</dbReference>
<dbReference type="GO" id="GO:0006260">
    <property type="term" value="P:DNA replication"/>
    <property type="evidence" value="ECO:0007669"/>
    <property type="project" value="UniProtKB-KW"/>
</dbReference>
<dbReference type="AlphaFoldDB" id="A0A061BDA6"/>
<dbReference type="InterPro" id="IPR048993">
    <property type="entry name" value="SSRP1-like_PH1"/>
</dbReference>
<dbReference type="Gene3D" id="2.30.29.150">
    <property type="match status" value="1"/>
</dbReference>
<accession>A0A061BDA6</accession>
<dbReference type="InterPro" id="IPR035417">
    <property type="entry name" value="SSRP1/POB3_N"/>
</dbReference>
<dbReference type="PANTHER" id="PTHR45849">
    <property type="entry name" value="FACT COMPLEX SUBUNIT SSRP1"/>
    <property type="match status" value="1"/>
</dbReference>
<feature type="domain" description="Histone chaperone RTT106/FACT complex subunit SPT16-like middle" evidence="12">
    <location>
        <begin position="354"/>
        <end position="446"/>
    </location>
</feature>
<sequence length="518" mass="58644">MSNLDFERIYLNSSKAHGRFRLAPTGLGWKPAAVAGSATKQEPYLLPSEELSSATWSRASRGYELRVQTKNRGVLSFDGFDTQDFNTLKNELQRSFNVLLDHREHSMRGWNWGDLDLTRNEVQFHIQGKPAFELPYSNIHNTNMAGKNEVTVEMAPGDNKQAAGDEVVEMRFYIPGVEENLDENAEETEEVKTKAAAFHEQLKEKADIGQYSGDAIASFTDVLFLTPRGRFDIDMYASSLRLRGKTYDHKIQFRSIERIFSLPKPDEIQHLMVLQINPPLRQGQTPYPFLVLQIVKDEELELEINLDDEEFQKYDGRLHKKYDQQTHLVLSHVFRGLTERRIIVPGSFQTTKGQAAVACSLKVNEGYLYFLEKCFLFLPKPTVYIPYADVSHVDISRVENMSANRTFDLEVNLRSGASHKFANVSKEEQSGIIAFLKEKQVRVKSEEAEQKAMLAALANESDSDDDDINMGSADEDESPDEDFQDDGSDDDDADDDDLASDEDMSDADGEPPAKKAKI</sequence>
<dbReference type="InterPro" id="IPR038167">
    <property type="entry name" value="SSRP1_sf"/>
</dbReference>
<dbReference type="CDD" id="cd13231">
    <property type="entry name" value="PH2_SSRP1-like"/>
    <property type="match status" value="1"/>
</dbReference>
<dbReference type="GO" id="GO:0042393">
    <property type="term" value="F:histone binding"/>
    <property type="evidence" value="ECO:0007669"/>
    <property type="project" value="TreeGrafter"/>
</dbReference>
<organism evidence="13">
    <name type="scientific">Cyberlindnera fabianii</name>
    <name type="common">Yeast</name>
    <name type="synonym">Hansenula fabianii</name>
    <dbReference type="NCBI Taxonomy" id="36022"/>
    <lineage>
        <taxon>Eukaryota</taxon>
        <taxon>Fungi</taxon>
        <taxon>Dikarya</taxon>
        <taxon>Ascomycota</taxon>
        <taxon>Saccharomycotina</taxon>
        <taxon>Saccharomycetes</taxon>
        <taxon>Phaffomycetales</taxon>
        <taxon>Phaffomycetaceae</taxon>
        <taxon>Cyberlindnera</taxon>
    </lineage>
</organism>
<dbReference type="SMART" id="SM01287">
    <property type="entry name" value="Rtt106"/>
    <property type="match status" value="1"/>
</dbReference>
<dbReference type="GO" id="GO:0035101">
    <property type="term" value="C:FACT complex"/>
    <property type="evidence" value="ECO:0007669"/>
    <property type="project" value="TreeGrafter"/>
</dbReference>
<comment type="function">
    <text evidence="10">Component of the FACT complex, a general chromatin factor that acts to reorganize nucleosomes. The FACT complex is involved in multiple processes that require DNA as a template such as mRNA elongation, DNA replication and DNA repair. During transcription elongation the FACT complex acts as a histone chaperone that both destabilizes and restores nucleosomal structure. It facilitates the passage of RNA polymerase II and transcription by promoting the dissociation of one histone H2A-H2B dimer from the nucleosome, then subsequently promotes the reestablishment of the nucleosome following the passage of RNA polymerase II.</text>
</comment>
<evidence type="ECO:0000256" key="10">
    <source>
        <dbReference type="RuleBase" id="RU364013"/>
    </source>
</evidence>
<evidence type="ECO:0000256" key="7">
    <source>
        <dbReference type="ARBA" id="ARBA00023163"/>
    </source>
</evidence>
<reference evidence="13" key="1">
    <citation type="journal article" date="2014" name="Genome Announc.">
        <title>Genome sequence of the yeast Cyberlindnera fabianii (Hansenula fabianii).</title>
        <authorList>
            <person name="Freel K.C."/>
            <person name="Sarilar V."/>
            <person name="Neuveglise C."/>
            <person name="Devillers H."/>
            <person name="Friedrich A."/>
            <person name="Schacherer J."/>
        </authorList>
    </citation>
    <scope>NUCLEOTIDE SEQUENCE</scope>
    <source>
        <strain evidence="13">YJS4271</strain>
    </source>
</reference>
<dbReference type="GO" id="GO:0003677">
    <property type="term" value="F:DNA binding"/>
    <property type="evidence" value="ECO:0007669"/>
    <property type="project" value="InterPro"/>
</dbReference>
<evidence type="ECO:0000256" key="9">
    <source>
        <dbReference type="ARBA" id="ARBA00023242"/>
    </source>
</evidence>
<dbReference type="CDD" id="cd13230">
    <property type="entry name" value="PH1_SSRP1-like"/>
    <property type="match status" value="1"/>
</dbReference>
<dbReference type="InterPro" id="IPR000969">
    <property type="entry name" value="SSRP1/POB3"/>
</dbReference>
<dbReference type="CDD" id="cd13229">
    <property type="entry name" value="PH_TFIIH"/>
    <property type="match status" value="1"/>
</dbReference>
<protein>
    <recommendedName>
        <fullName evidence="2 10">FACT complex subunit POB3</fullName>
    </recommendedName>
</protein>
<keyword evidence="9 10" id="KW-0539">Nucleus</keyword>
<keyword evidence="5 10" id="KW-0227">DNA damage</keyword>
<comment type="subcellular location">
    <subcellularLocation>
        <location evidence="10">Nucleus</location>
    </subcellularLocation>
    <subcellularLocation>
        <location evidence="10">Chromosome</location>
    </subcellularLocation>
</comment>
<dbReference type="Gene3D" id="2.30.29.220">
    <property type="entry name" value="Structure-specific recognition protein (SSRP1)"/>
    <property type="match status" value="1"/>
</dbReference>
<dbReference type="FunFam" id="2.30.29.150:FF:000001">
    <property type="entry name" value="Fact complex subunit ssrp1"/>
    <property type="match status" value="1"/>
</dbReference>
<dbReference type="Gene3D" id="2.30.29.30">
    <property type="entry name" value="Pleckstrin-homology domain (PH domain)/Phosphotyrosine-binding domain (PTB)"/>
    <property type="match status" value="2"/>
</dbReference>
<evidence type="ECO:0000256" key="4">
    <source>
        <dbReference type="ARBA" id="ARBA00022705"/>
    </source>
</evidence>
<evidence type="ECO:0000259" key="12">
    <source>
        <dbReference type="SMART" id="SM01287"/>
    </source>
</evidence>
<dbReference type="InterPro" id="IPR024954">
    <property type="entry name" value="SSRP1_DD"/>
</dbReference>